<dbReference type="Proteomes" id="UP000030687">
    <property type="component" value="Unassembled WGS sequence"/>
</dbReference>
<dbReference type="Gramene" id="ESR42090">
    <property type="protein sequence ID" value="ESR42090"/>
    <property type="gene ID" value="CICLE_v10013308mg"/>
</dbReference>
<evidence type="ECO:0000313" key="1">
    <source>
        <dbReference type="EMBL" id="ESR42090.1"/>
    </source>
</evidence>
<dbReference type="InParanoid" id="V4SSZ6"/>
<accession>V4SSZ6</accession>
<name>V4SSZ6_CITCL</name>
<sequence>MERESLFCVLRHDDESIELNWTKRVNIVKSVWLMLCRTCITTAL</sequence>
<dbReference type="EMBL" id="KI536861">
    <property type="protein sequence ID" value="ESR42090.1"/>
    <property type="molecule type" value="Genomic_DNA"/>
</dbReference>
<organism evidence="1 2">
    <name type="scientific">Citrus clementina</name>
    <name type="common">Clementine</name>
    <name type="synonym">Citrus deliciosa x Citrus sinensis</name>
    <dbReference type="NCBI Taxonomy" id="85681"/>
    <lineage>
        <taxon>Eukaryota</taxon>
        <taxon>Viridiplantae</taxon>
        <taxon>Streptophyta</taxon>
        <taxon>Embryophyta</taxon>
        <taxon>Tracheophyta</taxon>
        <taxon>Spermatophyta</taxon>
        <taxon>Magnoliopsida</taxon>
        <taxon>eudicotyledons</taxon>
        <taxon>Gunneridae</taxon>
        <taxon>Pentapetalae</taxon>
        <taxon>rosids</taxon>
        <taxon>malvids</taxon>
        <taxon>Sapindales</taxon>
        <taxon>Rutaceae</taxon>
        <taxon>Aurantioideae</taxon>
        <taxon>Citrus</taxon>
    </lineage>
</organism>
<keyword evidence="2" id="KW-1185">Reference proteome</keyword>
<reference evidence="1 2" key="1">
    <citation type="submission" date="2013-10" db="EMBL/GenBank/DDBJ databases">
        <authorList>
            <consortium name="International Citrus Genome Consortium"/>
            <person name="Jenkins J."/>
            <person name="Schmutz J."/>
            <person name="Prochnik S."/>
            <person name="Rokhsar D."/>
            <person name="Gmitter F."/>
            <person name="Ollitrault P."/>
            <person name="Machado M."/>
            <person name="Talon M."/>
            <person name="Wincker P."/>
            <person name="Jaillon O."/>
            <person name="Morgante M."/>
        </authorList>
    </citation>
    <scope>NUCLEOTIDE SEQUENCE</scope>
    <source>
        <strain evidence="2">cv. Clemenules</strain>
    </source>
</reference>
<dbReference type="AlphaFoldDB" id="V4SSZ6"/>
<feature type="non-terminal residue" evidence="1">
    <location>
        <position position="44"/>
    </location>
</feature>
<evidence type="ECO:0000313" key="2">
    <source>
        <dbReference type="Proteomes" id="UP000030687"/>
    </source>
</evidence>
<gene>
    <name evidence="1" type="ORF">CICLE_v10013308mg</name>
</gene>
<protein>
    <submittedName>
        <fullName evidence="1">Uncharacterized protein</fullName>
    </submittedName>
</protein>
<proteinExistence type="predicted"/>
<dbReference type="KEGG" id="cic:CICLE_v10013308mg"/>